<reference evidence="3" key="1">
    <citation type="submission" date="2017-09" db="EMBL/GenBank/DDBJ databases">
        <title>Depth-based differentiation of microbial function through sediment-hosted aquifers and enrichment of novel symbionts in the deep terrestrial subsurface.</title>
        <authorList>
            <person name="Probst A.J."/>
            <person name="Ladd B."/>
            <person name="Jarett J.K."/>
            <person name="Geller-Mcgrath D.E."/>
            <person name="Sieber C.M.K."/>
            <person name="Emerson J.B."/>
            <person name="Anantharaman K."/>
            <person name="Thomas B.C."/>
            <person name="Malmstrom R."/>
            <person name="Stieglmeier M."/>
            <person name="Klingl A."/>
            <person name="Woyke T."/>
            <person name="Ryan C.M."/>
            <person name="Banfield J.F."/>
        </authorList>
    </citation>
    <scope>NUCLEOTIDE SEQUENCE [LARGE SCALE GENOMIC DNA]</scope>
</reference>
<organism evidence="2 3">
    <name type="scientific">Candidatus Tagabacteria bacterium CG09_land_8_20_14_0_10_41_14</name>
    <dbReference type="NCBI Taxonomy" id="1975021"/>
    <lineage>
        <taxon>Bacteria</taxon>
        <taxon>Candidatus Tagaibacteriota</taxon>
    </lineage>
</organism>
<feature type="domain" description="HicB-like antitoxin of toxin-antitoxin system" evidence="1">
    <location>
        <begin position="6"/>
        <end position="67"/>
    </location>
</feature>
<protein>
    <submittedName>
        <fullName evidence="2">Type II toxin-antitoxin system HicB family antitoxin</fullName>
    </submittedName>
</protein>
<dbReference type="EMBL" id="PEZL01000041">
    <property type="protein sequence ID" value="PIS13240.1"/>
    <property type="molecule type" value="Genomic_DNA"/>
</dbReference>
<dbReference type="AlphaFoldDB" id="A0A2H0WKS4"/>
<dbReference type="InterPro" id="IPR035069">
    <property type="entry name" value="TTHA1013/TTHA0281-like"/>
</dbReference>
<dbReference type="Proteomes" id="UP000230353">
    <property type="component" value="Unassembled WGS sequence"/>
</dbReference>
<gene>
    <name evidence="2" type="ORF">COT67_02870</name>
</gene>
<dbReference type="PANTHER" id="PTHR34504:SF4">
    <property type="entry name" value="ANTITOXIN HICB"/>
    <property type="match status" value="1"/>
</dbReference>
<name>A0A2H0WKS4_9BACT</name>
<dbReference type="InterPro" id="IPR051404">
    <property type="entry name" value="TA_system_antitoxin"/>
</dbReference>
<dbReference type="Gene3D" id="3.30.160.250">
    <property type="match status" value="1"/>
</dbReference>
<dbReference type="SUPFAM" id="SSF143100">
    <property type="entry name" value="TTHA1013/TTHA0281-like"/>
    <property type="match status" value="1"/>
</dbReference>
<sequence>MENYTFRIIIEPDRPVGYHGFVPLLRGIHTCGKTIEEVKKNLKEAIRCHVQGLIKDKQPIPQEEEALELVQTFSRKELSLIK</sequence>
<evidence type="ECO:0000313" key="2">
    <source>
        <dbReference type="EMBL" id="PIS13240.1"/>
    </source>
</evidence>
<evidence type="ECO:0000313" key="3">
    <source>
        <dbReference type="Proteomes" id="UP000230353"/>
    </source>
</evidence>
<proteinExistence type="predicted"/>
<dbReference type="Pfam" id="PF15919">
    <property type="entry name" value="HicB_lk_antitox"/>
    <property type="match status" value="1"/>
</dbReference>
<evidence type="ECO:0000259" key="1">
    <source>
        <dbReference type="Pfam" id="PF15919"/>
    </source>
</evidence>
<accession>A0A2H0WKS4</accession>
<comment type="caution">
    <text evidence="2">The sequence shown here is derived from an EMBL/GenBank/DDBJ whole genome shotgun (WGS) entry which is preliminary data.</text>
</comment>
<dbReference type="InterPro" id="IPR031807">
    <property type="entry name" value="HicB-like"/>
</dbReference>
<dbReference type="PANTHER" id="PTHR34504">
    <property type="entry name" value="ANTITOXIN HICB"/>
    <property type="match status" value="1"/>
</dbReference>